<dbReference type="PANTHER" id="PTHR31005">
    <property type="entry name" value="DUF4139 DOMAIN-CONTAINING PROTEIN"/>
    <property type="match status" value="1"/>
</dbReference>
<protein>
    <recommendedName>
        <fullName evidence="6">Mucoidy inhibitor MuiA family protein</fullName>
    </recommendedName>
</protein>
<evidence type="ECO:0000313" key="5">
    <source>
        <dbReference type="Proteomes" id="UP000243342"/>
    </source>
</evidence>
<dbReference type="AlphaFoldDB" id="A0A1J7C2L2"/>
<accession>A0A1J7C2L2</accession>
<evidence type="ECO:0008006" key="6">
    <source>
        <dbReference type="Google" id="ProtNLM"/>
    </source>
</evidence>
<dbReference type="PANTHER" id="PTHR31005:SF8">
    <property type="entry name" value="DUF4139 DOMAIN-CONTAINING PROTEIN"/>
    <property type="match status" value="1"/>
</dbReference>
<dbReference type="RefSeq" id="WP_071658253.1">
    <property type="nucleotide sequence ID" value="NZ_MLCF01000129.1"/>
</dbReference>
<evidence type="ECO:0000259" key="3">
    <source>
        <dbReference type="Pfam" id="PF13600"/>
    </source>
</evidence>
<feature type="region of interest" description="Disordered" evidence="1">
    <location>
        <begin position="290"/>
        <end position="315"/>
    </location>
</feature>
<dbReference type="NCBIfam" id="TIGR02231">
    <property type="entry name" value="mucoidy inhibitor MuiA family protein"/>
    <property type="match status" value="1"/>
</dbReference>
<feature type="compositionally biased region" description="Low complexity" evidence="1">
    <location>
        <begin position="299"/>
        <end position="315"/>
    </location>
</feature>
<proteinExistence type="predicted"/>
<comment type="caution">
    <text evidence="4">The sequence shown here is derived from an EMBL/GenBank/DDBJ whole genome shotgun (WGS) entry which is preliminary data.</text>
</comment>
<evidence type="ECO:0000259" key="2">
    <source>
        <dbReference type="Pfam" id="PF13598"/>
    </source>
</evidence>
<dbReference type="Pfam" id="PF13600">
    <property type="entry name" value="DUF4140"/>
    <property type="match status" value="1"/>
</dbReference>
<dbReference type="InterPro" id="IPR011935">
    <property type="entry name" value="CHP02231"/>
</dbReference>
<sequence>MDDIRPLPVTAVTLLEDRAQLTRTADVELGPGTRRLRLGPLTPLAVDRGLRAESATAGVTVLDVRLVRRWEPRPPSGPDADHSELARRVRELGRLLDVQAHTERRAVVRLEAVDEARAALHEEIAAAAGWGKPDPQRWARELAVLDAQSADHGDALARARSGLAELRSRHAEARHAMQRADRRPPEVRCELEVTVAAEQAGPARLEVVHLVPCALWRPAYRAELTDGDTRVRLETDAAVWQRTGEDWHGVALRLSTARPARPSAPPELLDDELVLRDRTAEERRTVEVGLREEDAATVGEDSAGAGATSAAPGLPGVDDGGETRLLDAPAPVDVPSDGQPHRIPLGAFEAPVRTERACAPELSPAVAPVARFANEGGRVLLAGPVDLVRGGGFGGRGELRFTGVGAPVRLAFGPESDYRVVRSVEEHREPSRLPGGRTVTTRTVRVFLSRLDNPDAAEPRTVVVRERIPVSEIDAVTVALRKDRCAPAPDASDADGIVTWTVTLAPAERRTLELVYDITAGAKVSGLAP</sequence>
<organism evidence="4 5">
    <name type="scientific">Mangrovactinospora gilvigrisea</name>
    <dbReference type="NCBI Taxonomy" id="1428644"/>
    <lineage>
        <taxon>Bacteria</taxon>
        <taxon>Bacillati</taxon>
        <taxon>Actinomycetota</taxon>
        <taxon>Actinomycetes</taxon>
        <taxon>Kitasatosporales</taxon>
        <taxon>Streptomycetaceae</taxon>
        <taxon>Mangrovactinospora</taxon>
    </lineage>
</organism>
<dbReference type="InterPro" id="IPR037291">
    <property type="entry name" value="DUF4139"/>
</dbReference>
<gene>
    <name evidence="4" type="ORF">BIV57_19720</name>
</gene>
<dbReference type="Proteomes" id="UP000243342">
    <property type="component" value="Unassembled WGS sequence"/>
</dbReference>
<dbReference type="OrthoDB" id="9777444at2"/>
<evidence type="ECO:0000256" key="1">
    <source>
        <dbReference type="SAM" id="MobiDB-lite"/>
    </source>
</evidence>
<dbReference type="STRING" id="1428644.BIV57_19720"/>
<feature type="domain" description="DUF4139" evidence="2">
    <location>
        <begin position="205"/>
        <end position="520"/>
    </location>
</feature>
<dbReference type="Pfam" id="PF13598">
    <property type="entry name" value="DUF4139"/>
    <property type="match status" value="1"/>
</dbReference>
<keyword evidence="5" id="KW-1185">Reference proteome</keyword>
<name>A0A1J7C2L2_9ACTN</name>
<dbReference type="InterPro" id="IPR025554">
    <property type="entry name" value="DUF4140"/>
</dbReference>
<reference evidence="4 5" key="1">
    <citation type="submission" date="2016-10" db="EMBL/GenBank/DDBJ databases">
        <title>Genome sequence of Streptomyces gilvigriseus MUSC 26.</title>
        <authorList>
            <person name="Lee L.-H."/>
            <person name="Ser H.-L."/>
        </authorList>
    </citation>
    <scope>NUCLEOTIDE SEQUENCE [LARGE SCALE GENOMIC DNA]</scope>
    <source>
        <strain evidence="4 5">MUSC 26</strain>
    </source>
</reference>
<feature type="domain" description="DUF4140" evidence="3">
    <location>
        <begin position="12"/>
        <end position="98"/>
    </location>
</feature>
<evidence type="ECO:0000313" key="4">
    <source>
        <dbReference type="EMBL" id="OIV35800.1"/>
    </source>
</evidence>
<dbReference type="EMBL" id="MLCF01000129">
    <property type="protein sequence ID" value="OIV35800.1"/>
    <property type="molecule type" value="Genomic_DNA"/>
</dbReference>